<feature type="region of interest" description="Disordered" evidence="1">
    <location>
        <begin position="292"/>
        <end position="321"/>
    </location>
</feature>
<dbReference type="Proteomes" id="UP000825729">
    <property type="component" value="Unassembled WGS sequence"/>
</dbReference>
<dbReference type="PANTHER" id="PTHR47420">
    <property type="entry name" value="HISTONE-LYSINE N-METHYLTRANSFERASE ASHR2"/>
    <property type="match status" value="1"/>
</dbReference>
<protein>
    <recommendedName>
        <fullName evidence="2">SET domain-containing protein</fullName>
    </recommendedName>
</protein>
<keyword evidence="4" id="KW-1185">Reference proteome</keyword>
<dbReference type="InterPro" id="IPR001214">
    <property type="entry name" value="SET_dom"/>
</dbReference>
<dbReference type="Gene3D" id="2.170.270.10">
    <property type="entry name" value="SET domain"/>
    <property type="match status" value="1"/>
</dbReference>
<reference evidence="3 4" key="1">
    <citation type="submission" date="2021-07" db="EMBL/GenBank/DDBJ databases">
        <title>The Aristolochia fimbriata genome: insights into angiosperm evolution, floral development and chemical biosynthesis.</title>
        <authorList>
            <person name="Jiao Y."/>
        </authorList>
    </citation>
    <scope>NUCLEOTIDE SEQUENCE [LARGE SCALE GENOMIC DNA]</scope>
    <source>
        <strain evidence="3">IBCAS-2021</strain>
        <tissue evidence="3">Leaf</tissue>
    </source>
</reference>
<dbReference type="EMBL" id="JAINDJ010000005">
    <property type="protein sequence ID" value="KAG9447387.1"/>
    <property type="molecule type" value="Genomic_DNA"/>
</dbReference>
<dbReference type="Gene3D" id="1.10.220.160">
    <property type="match status" value="1"/>
</dbReference>
<accession>A0AAV7EIH9</accession>
<sequence length="384" mass="42020">MSESSGASGGLRVAEIQGRGRAMVASQPIKPGQIILQESPILLYPNAVSRVSGSLTFCSHCFRRIDPPHAETPRCPSCSHHALFCSLACRTAALCSSHSSWVCETLTRLRSSPPPNQDLQTQANFLIAAFNLSVVSPSDFQKLLSLQGEASPNAEAATLHSLLSAISPNFASLSPELTAGLLAKDKQNAFGLMEPAGDGDRSVRAYGIYPTASFFNHDCLPNACRFDYVDGSGTRNTDIIVRAIHDIAEGREACLSYFPVNWSYKDRQKRLMEDYGFECGCDRCRVESHWKDEEEGEDAGMEEDVDEEMEESEGEEDVGQDDTDFPHAYFFVRYLCDKEGCGGTLAPLPPSQGTASNVMECNVCGQLRRDMDAHDGEEEEMSVC</sequence>
<dbReference type="SMART" id="SM00317">
    <property type="entry name" value="SET"/>
    <property type="match status" value="1"/>
</dbReference>
<feature type="domain" description="SET" evidence="2">
    <location>
        <begin position="9"/>
        <end position="258"/>
    </location>
</feature>
<dbReference type="InterPro" id="IPR044238">
    <property type="entry name" value="ASHR2-like"/>
</dbReference>
<comment type="caution">
    <text evidence="3">The sequence shown here is derived from an EMBL/GenBank/DDBJ whole genome shotgun (WGS) entry which is preliminary data.</text>
</comment>
<evidence type="ECO:0000313" key="4">
    <source>
        <dbReference type="Proteomes" id="UP000825729"/>
    </source>
</evidence>
<evidence type="ECO:0000313" key="3">
    <source>
        <dbReference type="EMBL" id="KAG9447387.1"/>
    </source>
</evidence>
<gene>
    <name evidence="3" type="ORF">H6P81_013515</name>
</gene>
<name>A0AAV7EIH9_ARIFI</name>
<dbReference type="SUPFAM" id="SSF82199">
    <property type="entry name" value="SET domain"/>
    <property type="match status" value="1"/>
</dbReference>
<dbReference type="PROSITE" id="PS50280">
    <property type="entry name" value="SET"/>
    <property type="match status" value="1"/>
</dbReference>
<proteinExistence type="predicted"/>
<feature type="compositionally biased region" description="Acidic residues" evidence="1">
    <location>
        <begin position="293"/>
        <end position="321"/>
    </location>
</feature>
<organism evidence="3 4">
    <name type="scientific">Aristolochia fimbriata</name>
    <name type="common">White veined hardy Dutchman's pipe vine</name>
    <dbReference type="NCBI Taxonomy" id="158543"/>
    <lineage>
        <taxon>Eukaryota</taxon>
        <taxon>Viridiplantae</taxon>
        <taxon>Streptophyta</taxon>
        <taxon>Embryophyta</taxon>
        <taxon>Tracheophyta</taxon>
        <taxon>Spermatophyta</taxon>
        <taxon>Magnoliopsida</taxon>
        <taxon>Magnoliidae</taxon>
        <taxon>Piperales</taxon>
        <taxon>Aristolochiaceae</taxon>
        <taxon>Aristolochia</taxon>
    </lineage>
</organism>
<dbReference type="InterPro" id="IPR046341">
    <property type="entry name" value="SET_dom_sf"/>
</dbReference>
<dbReference type="Pfam" id="PF00856">
    <property type="entry name" value="SET"/>
    <property type="match status" value="1"/>
</dbReference>
<dbReference type="AlphaFoldDB" id="A0AAV7EIH9"/>
<evidence type="ECO:0000256" key="1">
    <source>
        <dbReference type="SAM" id="MobiDB-lite"/>
    </source>
</evidence>
<evidence type="ECO:0000259" key="2">
    <source>
        <dbReference type="PROSITE" id="PS50280"/>
    </source>
</evidence>
<dbReference type="PANTHER" id="PTHR47420:SF3">
    <property type="entry name" value="HISTONE-LYSINE N-METHYLTRANSFERASE ASHR2"/>
    <property type="match status" value="1"/>
</dbReference>
<dbReference type="Gene3D" id="6.10.140.2220">
    <property type="match status" value="1"/>
</dbReference>
<dbReference type="CDD" id="cd20071">
    <property type="entry name" value="SET_SMYD"/>
    <property type="match status" value="1"/>
</dbReference>